<evidence type="ECO:0000256" key="6">
    <source>
        <dbReference type="ARBA" id="ARBA00022927"/>
    </source>
</evidence>
<dbReference type="InParanoid" id="A0A194XCD1"/>
<evidence type="ECO:0000256" key="2">
    <source>
        <dbReference type="ARBA" id="ARBA00008807"/>
    </source>
</evidence>
<dbReference type="InterPro" id="IPR004648">
    <property type="entry name" value="Oligpept_transpt"/>
</dbReference>
<dbReference type="GO" id="GO:0016020">
    <property type="term" value="C:membrane"/>
    <property type="evidence" value="ECO:0007669"/>
    <property type="project" value="UniProtKB-SubCell"/>
</dbReference>
<keyword evidence="7 10" id="KW-1133">Transmembrane helix</keyword>
<evidence type="ECO:0000256" key="3">
    <source>
        <dbReference type="ARBA" id="ARBA00022448"/>
    </source>
</evidence>
<evidence type="ECO:0000256" key="7">
    <source>
        <dbReference type="ARBA" id="ARBA00022989"/>
    </source>
</evidence>
<feature type="transmembrane region" description="Helical" evidence="10">
    <location>
        <begin position="436"/>
        <end position="454"/>
    </location>
</feature>
<feature type="transmembrane region" description="Helical" evidence="10">
    <location>
        <begin position="317"/>
        <end position="336"/>
    </location>
</feature>
<name>A0A194XCD1_MOLSC</name>
<dbReference type="InterPro" id="IPR004813">
    <property type="entry name" value="OPT"/>
</dbReference>
<feature type="transmembrane region" description="Helical" evidence="10">
    <location>
        <begin position="520"/>
        <end position="542"/>
    </location>
</feature>
<keyword evidence="5" id="KW-0571">Peptide transport</keyword>
<sequence>MSYFPDGLRGADSHDGLAADEIAADIVSNSDALSDDTDKTAVQDNANSPRTPTPDIAKEKAEPIYASDEINDDDAAAAAEDDAANELPWHVRRIVSLHDDTTLPTITFRYFLLVLIFVPPGAFLEQLNMFRTTSAPYSIFFVQIAANYVGDWLAKTLPAWVVRIPFTKKSFSLNPGPFSVKEHVLVVIAAASGATYNLAWTPLSLSELYFKERLHPLIWICFMWAIVWTGYSYAAIARQFLVYDPQLPWFDALCQTALFETQTLQREHPSPVSRKQMKVFFLALVTVFFWQFLPEYVFPMLSSMAFLCWVAPHNATANFLSSGLGGMAFLNLSFDWSTMANLSNMGSLFLTPFYTQMVVFLAFVANCWILLPAANWGGLGSWHLHLMSLSLFQENGNDYPILELITPEITFNQTVYDQNGPVFVGTQLLWNMFFDYASYTSVLTWMALFGYPHLKAIFLKFKARQTAKTKISVNEQYTDPLNVLMRSYPEIPLWWFIALFLASFTIIITILASGHLYIPIWTYILALVTGAVVVVPLGWLYAVSNFQLPIGTTNELLYGLMINAVSGHKSPVGASVYSSIAGDAWYRAQYMLQDQKLGHYLHVPPRTVFFSQMLGSFVGVPINYAVIRWVIDTKGDYLNGTLEDLTHEWTGQSLTSSLTMATQYVLIGPKRLFSGELYHPLPYGFLVGAITPTILYGLHRRFPNAKFNLWNSTIFFCSLSNFYGNISTGYTSGIIGGFVVMYWAYRHHYELWARYNYILAAAFDSGYNFNALIIYLCFCAGTRIMMPNWWGNNWKSVERCFAMPDAADA</sequence>
<feature type="transmembrane region" description="Helical" evidence="10">
    <location>
        <begin position="348"/>
        <end position="371"/>
    </location>
</feature>
<keyword evidence="8 10" id="KW-0472">Membrane</keyword>
<dbReference type="PANTHER" id="PTHR22601">
    <property type="entry name" value="ISP4 LIKE PROTEIN"/>
    <property type="match status" value="1"/>
</dbReference>
<feature type="transmembrane region" description="Helical" evidence="10">
    <location>
        <begin position="279"/>
        <end position="297"/>
    </location>
</feature>
<evidence type="ECO:0000256" key="5">
    <source>
        <dbReference type="ARBA" id="ARBA00022856"/>
    </source>
</evidence>
<keyword evidence="6" id="KW-0653">Protein transport</keyword>
<evidence type="ECO:0000256" key="1">
    <source>
        <dbReference type="ARBA" id="ARBA00004141"/>
    </source>
</evidence>
<dbReference type="NCBIfam" id="TIGR00728">
    <property type="entry name" value="OPT_sfam"/>
    <property type="match status" value="1"/>
</dbReference>
<proteinExistence type="inferred from homology"/>
<protein>
    <submittedName>
        <fullName evidence="11">OPT superfamily oligopeptide transporter</fullName>
    </submittedName>
</protein>
<evidence type="ECO:0000256" key="8">
    <source>
        <dbReference type="ARBA" id="ARBA00023136"/>
    </source>
</evidence>
<dbReference type="GO" id="GO:0015031">
    <property type="term" value="P:protein transport"/>
    <property type="evidence" value="ECO:0007669"/>
    <property type="project" value="UniProtKB-KW"/>
</dbReference>
<gene>
    <name evidence="11" type="ORF">LY89DRAFT_62039</name>
</gene>
<evidence type="ECO:0000256" key="4">
    <source>
        <dbReference type="ARBA" id="ARBA00022692"/>
    </source>
</evidence>
<dbReference type="RefSeq" id="XP_018072171.1">
    <property type="nucleotide sequence ID" value="XM_018210911.1"/>
</dbReference>
<dbReference type="OrthoDB" id="9986677at2759"/>
<feature type="transmembrane region" description="Helical" evidence="10">
    <location>
        <begin position="681"/>
        <end position="698"/>
    </location>
</feature>
<feature type="region of interest" description="Disordered" evidence="9">
    <location>
        <begin position="30"/>
        <end position="59"/>
    </location>
</feature>
<dbReference type="Proteomes" id="UP000070700">
    <property type="component" value="Unassembled WGS sequence"/>
</dbReference>
<accession>A0A194XCD1</accession>
<dbReference type="AlphaFoldDB" id="A0A194XCD1"/>
<comment type="similarity">
    <text evidence="2">Belongs to the oligopeptide OPT transporter family.</text>
</comment>
<reference evidence="11 12" key="1">
    <citation type="submission" date="2015-10" db="EMBL/GenBank/DDBJ databases">
        <title>Full genome of DAOMC 229536 Phialocephala scopiformis, a fungal endophyte of spruce producing the potent anti-insectan compound rugulosin.</title>
        <authorList>
            <consortium name="DOE Joint Genome Institute"/>
            <person name="Walker A.K."/>
            <person name="Frasz S.L."/>
            <person name="Seifert K.A."/>
            <person name="Miller J.D."/>
            <person name="Mondo S.J."/>
            <person name="Labutti K."/>
            <person name="Lipzen A."/>
            <person name="Dockter R."/>
            <person name="Kennedy M."/>
            <person name="Grigoriev I.V."/>
            <person name="Spatafora J.W."/>
        </authorList>
    </citation>
    <scope>NUCLEOTIDE SEQUENCE [LARGE SCALE GENOMIC DNA]</scope>
    <source>
        <strain evidence="11 12">CBS 120377</strain>
    </source>
</reference>
<feature type="transmembrane region" description="Helical" evidence="10">
    <location>
        <begin position="217"/>
        <end position="236"/>
    </location>
</feature>
<feature type="transmembrane region" description="Helical" evidence="10">
    <location>
        <begin position="757"/>
        <end position="778"/>
    </location>
</feature>
<dbReference type="GeneID" id="28820637"/>
<dbReference type="GO" id="GO:0035673">
    <property type="term" value="F:oligopeptide transmembrane transporter activity"/>
    <property type="evidence" value="ECO:0007669"/>
    <property type="project" value="InterPro"/>
</dbReference>
<keyword evidence="4 10" id="KW-0812">Transmembrane</keyword>
<evidence type="ECO:0000313" key="12">
    <source>
        <dbReference type="Proteomes" id="UP000070700"/>
    </source>
</evidence>
<feature type="transmembrane region" description="Helical" evidence="10">
    <location>
        <begin position="719"/>
        <end position="745"/>
    </location>
</feature>
<dbReference type="KEGG" id="psco:LY89DRAFT_62039"/>
<evidence type="ECO:0000256" key="9">
    <source>
        <dbReference type="SAM" id="MobiDB-lite"/>
    </source>
</evidence>
<dbReference type="Pfam" id="PF03169">
    <property type="entry name" value="OPT"/>
    <property type="match status" value="1"/>
</dbReference>
<comment type="subcellular location">
    <subcellularLocation>
        <location evidence="1">Membrane</location>
        <topology evidence="1">Multi-pass membrane protein</topology>
    </subcellularLocation>
</comment>
<feature type="transmembrane region" description="Helical" evidence="10">
    <location>
        <begin position="608"/>
        <end position="631"/>
    </location>
</feature>
<evidence type="ECO:0000256" key="10">
    <source>
        <dbReference type="SAM" id="Phobius"/>
    </source>
</evidence>
<organism evidence="11 12">
    <name type="scientific">Mollisia scopiformis</name>
    <name type="common">Conifer needle endophyte fungus</name>
    <name type="synonym">Phialocephala scopiformis</name>
    <dbReference type="NCBI Taxonomy" id="149040"/>
    <lineage>
        <taxon>Eukaryota</taxon>
        <taxon>Fungi</taxon>
        <taxon>Dikarya</taxon>
        <taxon>Ascomycota</taxon>
        <taxon>Pezizomycotina</taxon>
        <taxon>Leotiomycetes</taxon>
        <taxon>Helotiales</taxon>
        <taxon>Mollisiaceae</taxon>
        <taxon>Mollisia</taxon>
    </lineage>
</organism>
<evidence type="ECO:0000313" key="11">
    <source>
        <dbReference type="EMBL" id="KUJ17816.1"/>
    </source>
</evidence>
<dbReference type="EMBL" id="KQ947414">
    <property type="protein sequence ID" value="KUJ17816.1"/>
    <property type="molecule type" value="Genomic_DNA"/>
</dbReference>
<feature type="transmembrane region" description="Helical" evidence="10">
    <location>
        <begin position="493"/>
        <end position="514"/>
    </location>
</feature>
<keyword evidence="12" id="KW-1185">Reference proteome</keyword>
<feature type="transmembrane region" description="Helical" evidence="10">
    <location>
        <begin position="184"/>
        <end position="205"/>
    </location>
</feature>
<keyword evidence="3" id="KW-0813">Transport</keyword>
<feature type="transmembrane region" description="Helical" evidence="10">
    <location>
        <begin position="106"/>
        <end position="124"/>
    </location>
</feature>